<evidence type="ECO:0000313" key="2">
    <source>
        <dbReference type="EMBL" id="MPM15969.1"/>
    </source>
</evidence>
<comment type="caution">
    <text evidence="2">The sequence shown here is derived from an EMBL/GenBank/DDBJ whole genome shotgun (WGS) entry which is preliminary data.</text>
</comment>
<organism evidence="2">
    <name type="scientific">bioreactor metagenome</name>
    <dbReference type="NCBI Taxonomy" id="1076179"/>
    <lineage>
        <taxon>unclassified sequences</taxon>
        <taxon>metagenomes</taxon>
        <taxon>ecological metagenomes</taxon>
    </lineage>
</organism>
<accession>A0A644XIQ1</accession>
<dbReference type="Pfam" id="PF00395">
    <property type="entry name" value="SLH"/>
    <property type="match status" value="1"/>
</dbReference>
<gene>
    <name evidence="2" type="ORF">SDC9_62343</name>
</gene>
<dbReference type="AlphaFoldDB" id="A0A644XIQ1"/>
<dbReference type="EMBL" id="VSSQ01002529">
    <property type="protein sequence ID" value="MPM15969.1"/>
    <property type="molecule type" value="Genomic_DNA"/>
</dbReference>
<dbReference type="Pfam" id="PF17963">
    <property type="entry name" value="Big_9"/>
    <property type="match status" value="1"/>
</dbReference>
<dbReference type="Gene3D" id="2.60.40.2810">
    <property type="match status" value="1"/>
</dbReference>
<feature type="domain" description="SLH" evidence="1">
    <location>
        <begin position="241"/>
        <end position="306"/>
    </location>
</feature>
<dbReference type="PROSITE" id="PS51272">
    <property type="entry name" value="SLH"/>
    <property type="match status" value="3"/>
</dbReference>
<name>A0A644XIQ1_9ZZZZ</name>
<evidence type="ECO:0000259" key="1">
    <source>
        <dbReference type="PROSITE" id="PS51272"/>
    </source>
</evidence>
<feature type="domain" description="SLH" evidence="1">
    <location>
        <begin position="307"/>
        <end position="374"/>
    </location>
</feature>
<proteinExistence type="predicted"/>
<dbReference type="PANTHER" id="PTHR43308">
    <property type="entry name" value="OUTER MEMBRANE PROTEIN ALPHA-RELATED"/>
    <property type="match status" value="1"/>
</dbReference>
<dbReference type="InterPro" id="IPR001119">
    <property type="entry name" value="SLH_dom"/>
</dbReference>
<reference evidence="2" key="1">
    <citation type="submission" date="2019-08" db="EMBL/GenBank/DDBJ databases">
        <authorList>
            <person name="Kucharzyk K."/>
            <person name="Murdoch R.W."/>
            <person name="Higgins S."/>
            <person name="Loffler F."/>
        </authorList>
    </citation>
    <scope>NUCLEOTIDE SEQUENCE</scope>
</reference>
<protein>
    <recommendedName>
        <fullName evidence="1">SLH domain-containing protein</fullName>
    </recommendedName>
</protein>
<dbReference type="InterPro" id="IPR051465">
    <property type="entry name" value="Cell_Envelope_Struct_Comp"/>
</dbReference>
<sequence>MNNALKTRTILLVTLLILALALPASAFFFGGETEEVAAVSSFAKNGTVQNVICFSQGDFVVEQNGNLTLDSIILTSLPSLEAGILKLGDAEVAVGDQIAMSAVSGLRFYPLATPTVATTSFVFTPVFSNGTAGEEVTVGLYLLTAENNSPIAENLDICTYKNVAITGRFAAVDPEGDLLTYKMVKKPARGAVMVSEDGSGEFVYTPYENKTGKDSFTYVAVDAVGNTSEPATVKVRIVKASTKVNYSDMDGNPAHKASIRLAEEGIFIGECMDGQYFFNPDAPVTRSAFVAMAMKVMDMDPLADITTTGFADDASIPAWSKPYISSALKSGVVQGYADASGQIVFSADAAVTKAEAAVLLNRMLQVSDVKANAMYSDSVTAPVWAYQSAVNLESVGVIQTNSDGALALDSTLTRAEAAEMLSGVLDVLDSRETSSWFNW</sequence>
<feature type="domain" description="SLH" evidence="1">
    <location>
        <begin position="375"/>
        <end position="435"/>
    </location>
</feature>